<dbReference type="CDD" id="cd06257">
    <property type="entry name" value="DnaJ"/>
    <property type="match status" value="1"/>
</dbReference>
<keyword evidence="5" id="KW-1185">Reference proteome</keyword>
<evidence type="ECO:0000259" key="3">
    <source>
        <dbReference type="PROSITE" id="PS50076"/>
    </source>
</evidence>
<sequence>MGKDYYQVLGLSKSATEEDVKKAYRRLALQYHPDKNKSAGAEDKFKDIAEAYEVLSDKKKRDIYDQFGEEGLKGQPSGGSGGPGGTGGGGGPHYSYTFHGDPRQTFSQFFGTDNPFEMFFNMGGLGGHGGGGGGGGSHQFQSSGGFDAMDVDNEMFGFMSGQQSGPRQQFMSHQSFGGTGGSPRKSRAKQDPPIEHQLMVTLEEVLKGCTKKMKITRKVVNSDGRGVRKEDKVLTISVKPGWKAGTKITFQREGDHNSGSIPADIVFVIKDKPHPQFRRDGTDISYTAKISLKDALCGTQLTVPTLTGERLPVRLNDVIKPSTVHRIRGHGLPMPKEPQRRGDLLINFEIKFPEVLTDSTKQILRDILP</sequence>
<dbReference type="GO" id="GO:0051082">
    <property type="term" value="F:unfolded protein binding"/>
    <property type="evidence" value="ECO:0007669"/>
    <property type="project" value="InterPro"/>
</dbReference>
<evidence type="ECO:0000256" key="1">
    <source>
        <dbReference type="ARBA" id="ARBA00023186"/>
    </source>
</evidence>
<dbReference type="Gene3D" id="2.60.260.20">
    <property type="entry name" value="Urease metallochaperone UreE, N-terminal domain"/>
    <property type="match status" value="2"/>
</dbReference>
<dbReference type="InterPro" id="IPR051339">
    <property type="entry name" value="DnaJ_subfamily_B"/>
</dbReference>
<dbReference type="GO" id="GO:0006457">
    <property type="term" value="P:protein folding"/>
    <property type="evidence" value="ECO:0007669"/>
    <property type="project" value="InterPro"/>
</dbReference>
<evidence type="ECO:0000256" key="2">
    <source>
        <dbReference type="SAM" id="MobiDB-lite"/>
    </source>
</evidence>
<dbReference type="PROSITE" id="PS00636">
    <property type="entry name" value="DNAJ_1"/>
    <property type="match status" value="1"/>
</dbReference>
<dbReference type="AlphaFoldDB" id="A0A7R9QQP7"/>
<dbReference type="InterPro" id="IPR008971">
    <property type="entry name" value="HSP40/DnaJ_pept-bd"/>
</dbReference>
<keyword evidence="1" id="KW-0143">Chaperone</keyword>
<feature type="compositionally biased region" description="Polar residues" evidence="2">
    <location>
        <begin position="162"/>
        <end position="176"/>
    </location>
</feature>
<dbReference type="PANTHER" id="PTHR24078">
    <property type="entry name" value="DNAJ HOMOLOG SUBFAMILY C MEMBER"/>
    <property type="match status" value="1"/>
</dbReference>
<dbReference type="EMBL" id="OC922706">
    <property type="protein sequence ID" value="CAD7654373.1"/>
    <property type="molecule type" value="Genomic_DNA"/>
</dbReference>
<dbReference type="GO" id="GO:0051087">
    <property type="term" value="F:protein-folding chaperone binding"/>
    <property type="evidence" value="ECO:0007669"/>
    <property type="project" value="TreeGrafter"/>
</dbReference>
<feature type="region of interest" description="Disordered" evidence="2">
    <location>
        <begin position="69"/>
        <end position="98"/>
    </location>
</feature>
<name>A0A7R9QQP7_9ACAR</name>
<feature type="compositionally biased region" description="Gly residues" evidence="2">
    <location>
        <begin position="76"/>
        <end position="92"/>
    </location>
</feature>
<reference evidence="4" key="1">
    <citation type="submission" date="2020-11" db="EMBL/GenBank/DDBJ databases">
        <authorList>
            <person name="Tran Van P."/>
        </authorList>
    </citation>
    <scope>NUCLEOTIDE SEQUENCE</scope>
</reference>
<dbReference type="PROSITE" id="PS50076">
    <property type="entry name" value="DNAJ_2"/>
    <property type="match status" value="1"/>
</dbReference>
<evidence type="ECO:0000313" key="4">
    <source>
        <dbReference type="EMBL" id="CAD7654373.1"/>
    </source>
</evidence>
<dbReference type="CDD" id="cd10747">
    <property type="entry name" value="DnaJ_C"/>
    <property type="match status" value="1"/>
</dbReference>
<dbReference type="OrthoDB" id="550424at2759"/>
<dbReference type="FunFam" id="1.10.287.110:FF:000033">
    <property type="entry name" value="dnaJ homolog subfamily B member 13"/>
    <property type="match status" value="1"/>
</dbReference>
<dbReference type="Pfam" id="PF01556">
    <property type="entry name" value="DnaJ_C"/>
    <property type="match status" value="1"/>
</dbReference>
<dbReference type="InterPro" id="IPR001623">
    <property type="entry name" value="DnaJ_domain"/>
</dbReference>
<dbReference type="Proteomes" id="UP000728032">
    <property type="component" value="Unassembled WGS sequence"/>
</dbReference>
<accession>A0A7R9QQP7</accession>
<dbReference type="PRINTS" id="PR00625">
    <property type="entry name" value="JDOMAIN"/>
</dbReference>
<dbReference type="InterPro" id="IPR002939">
    <property type="entry name" value="DnaJ_C"/>
</dbReference>
<dbReference type="PANTHER" id="PTHR24078:SF553">
    <property type="entry name" value="DNAJ HOMOLOG SUBFAMILY B MEMBER 5"/>
    <property type="match status" value="1"/>
</dbReference>
<gene>
    <name evidence="4" type="ORF">ONB1V03_LOCUS11020</name>
</gene>
<dbReference type="SUPFAM" id="SSF49493">
    <property type="entry name" value="HSP40/DnaJ peptide-binding domain"/>
    <property type="match status" value="2"/>
</dbReference>
<dbReference type="Pfam" id="PF00226">
    <property type="entry name" value="DnaJ"/>
    <property type="match status" value="1"/>
</dbReference>
<dbReference type="Gene3D" id="1.10.287.110">
    <property type="entry name" value="DnaJ domain"/>
    <property type="match status" value="1"/>
</dbReference>
<dbReference type="SMART" id="SM00271">
    <property type="entry name" value="DnaJ"/>
    <property type="match status" value="1"/>
</dbReference>
<dbReference type="FunFam" id="2.60.260.20:FF:000002">
    <property type="entry name" value="Dnaj homolog subfamily b member"/>
    <property type="match status" value="1"/>
</dbReference>
<dbReference type="SUPFAM" id="SSF46565">
    <property type="entry name" value="Chaperone J-domain"/>
    <property type="match status" value="1"/>
</dbReference>
<dbReference type="InterPro" id="IPR036869">
    <property type="entry name" value="J_dom_sf"/>
</dbReference>
<evidence type="ECO:0000313" key="5">
    <source>
        <dbReference type="Proteomes" id="UP000728032"/>
    </source>
</evidence>
<proteinExistence type="predicted"/>
<feature type="domain" description="J" evidence="3">
    <location>
        <begin position="4"/>
        <end position="68"/>
    </location>
</feature>
<dbReference type="EMBL" id="CAJPVJ010007881">
    <property type="protein sequence ID" value="CAG2171560.1"/>
    <property type="molecule type" value="Genomic_DNA"/>
</dbReference>
<dbReference type="GO" id="GO:0005829">
    <property type="term" value="C:cytosol"/>
    <property type="evidence" value="ECO:0007669"/>
    <property type="project" value="TreeGrafter"/>
</dbReference>
<feature type="region of interest" description="Disordered" evidence="2">
    <location>
        <begin position="162"/>
        <end position="191"/>
    </location>
</feature>
<dbReference type="FunFam" id="2.60.260.20:FF:000026">
    <property type="entry name" value="Uncharacterized protein, isoform B"/>
    <property type="match status" value="1"/>
</dbReference>
<dbReference type="InterPro" id="IPR018253">
    <property type="entry name" value="DnaJ_domain_CS"/>
</dbReference>
<organism evidence="4">
    <name type="scientific">Oppiella nova</name>
    <dbReference type="NCBI Taxonomy" id="334625"/>
    <lineage>
        <taxon>Eukaryota</taxon>
        <taxon>Metazoa</taxon>
        <taxon>Ecdysozoa</taxon>
        <taxon>Arthropoda</taxon>
        <taxon>Chelicerata</taxon>
        <taxon>Arachnida</taxon>
        <taxon>Acari</taxon>
        <taxon>Acariformes</taxon>
        <taxon>Sarcoptiformes</taxon>
        <taxon>Oribatida</taxon>
        <taxon>Brachypylina</taxon>
        <taxon>Oppioidea</taxon>
        <taxon>Oppiidae</taxon>
        <taxon>Oppiella</taxon>
    </lineage>
</organism>
<protein>
    <recommendedName>
        <fullName evidence="3">J domain-containing protein</fullName>
    </recommendedName>
</protein>